<dbReference type="OrthoDB" id="9785707at2"/>
<dbReference type="InterPro" id="IPR003488">
    <property type="entry name" value="DprA"/>
</dbReference>
<evidence type="ECO:0000256" key="1">
    <source>
        <dbReference type="ARBA" id="ARBA00006525"/>
    </source>
</evidence>
<name>A0A1H2QC70_9BACI</name>
<proteinExistence type="inferred from homology"/>
<organism evidence="3 4">
    <name type="scientific">Marinococcus luteus</name>
    <dbReference type="NCBI Taxonomy" id="1122204"/>
    <lineage>
        <taxon>Bacteria</taxon>
        <taxon>Bacillati</taxon>
        <taxon>Bacillota</taxon>
        <taxon>Bacilli</taxon>
        <taxon>Bacillales</taxon>
        <taxon>Bacillaceae</taxon>
        <taxon>Marinococcus</taxon>
    </lineage>
</organism>
<protein>
    <submittedName>
        <fullName evidence="3">DNA processing protein</fullName>
    </submittedName>
</protein>
<keyword evidence="4" id="KW-1185">Reference proteome</keyword>
<accession>A0A1H2QC70</accession>
<evidence type="ECO:0000259" key="2">
    <source>
        <dbReference type="Pfam" id="PF02481"/>
    </source>
</evidence>
<dbReference type="PANTHER" id="PTHR43022:SF1">
    <property type="entry name" value="PROTEIN SMF"/>
    <property type="match status" value="1"/>
</dbReference>
<sequence length="291" mass="32276">MQNLSFNERLLAVHEFPHFQWKHVAELLRRDRELLLPFTHPHLLPVNSAHLTAWREYLSQLAMQRRLAWCREQGTGWITYFDDRYPSSLKSIYDAPWVLYTKGNTELLQDSPRLAVVGSRSMTPYGKAAVEALLPPGQVQIVSGLARGVDGHAHRQALKMGAPAIAVLGSGFGRIYPKEHLTLAKNIAASGLLLSEYPPDRPPRKWHFPARNRIISGLADKIFVVEADVNSGSLITASLALEQGREVCALPGPVFSRQSAGTNQLIYDGALPVLQPEDLSIAGSWTASHNH</sequence>
<comment type="similarity">
    <text evidence="1">Belongs to the DprA/Smf family.</text>
</comment>
<dbReference type="Pfam" id="PF02481">
    <property type="entry name" value="DNA_processg_A"/>
    <property type="match status" value="1"/>
</dbReference>
<gene>
    <name evidence="3" type="ORF">SAMN05421781_0242</name>
</gene>
<dbReference type="AlphaFoldDB" id="A0A1H2QC70"/>
<dbReference type="Proteomes" id="UP000199488">
    <property type="component" value="Unassembled WGS sequence"/>
</dbReference>
<dbReference type="PANTHER" id="PTHR43022">
    <property type="entry name" value="PROTEIN SMF"/>
    <property type="match status" value="1"/>
</dbReference>
<dbReference type="NCBIfam" id="TIGR00732">
    <property type="entry name" value="dprA"/>
    <property type="match status" value="1"/>
</dbReference>
<dbReference type="STRING" id="1122204.SAMN05421781_0242"/>
<dbReference type="Gene3D" id="3.40.50.450">
    <property type="match status" value="1"/>
</dbReference>
<dbReference type="EMBL" id="FNNC01000001">
    <property type="protein sequence ID" value="SDW04388.1"/>
    <property type="molecule type" value="Genomic_DNA"/>
</dbReference>
<dbReference type="SUPFAM" id="SSF102405">
    <property type="entry name" value="MCP/YpsA-like"/>
    <property type="match status" value="1"/>
</dbReference>
<reference evidence="3 4" key="1">
    <citation type="submission" date="2016-10" db="EMBL/GenBank/DDBJ databases">
        <authorList>
            <person name="de Groot N.N."/>
        </authorList>
    </citation>
    <scope>NUCLEOTIDE SEQUENCE [LARGE SCALE GENOMIC DNA]</scope>
    <source>
        <strain evidence="3 4">DSM 23126</strain>
    </source>
</reference>
<dbReference type="RefSeq" id="WP_091610296.1">
    <property type="nucleotide sequence ID" value="NZ_FNNC01000001.1"/>
</dbReference>
<dbReference type="InterPro" id="IPR057666">
    <property type="entry name" value="DrpA_SLOG"/>
</dbReference>
<feature type="domain" description="Smf/DprA SLOG" evidence="2">
    <location>
        <begin position="78"/>
        <end position="279"/>
    </location>
</feature>
<evidence type="ECO:0000313" key="4">
    <source>
        <dbReference type="Proteomes" id="UP000199488"/>
    </source>
</evidence>
<evidence type="ECO:0000313" key="3">
    <source>
        <dbReference type="EMBL" id="SDW04388.1"/>
    </source>
</evidence>
<dbReference type="GO" id="GO:0009294">
    <property type="term" value="P:DNA-mediated transformation"/>
    <property type="evidence" value="ECO:0007669"/>
    <property type="project" value="InterPro"/>
</dbReference>